<reference evidence="1" key="1">
    <citation type="submission" date="2022-10" db="EMBL/GenBank/DDBJ databases">
        <title>Two novel species of Flavobacterium.</title>
        <authorList>
            <person name="Liu Q."/>
            <person name="Xin Y.-H."/>
        </authorList>
    </citation>
    <scope>NUCLEOTIDE SEQUENCE</scope>
    <source>
        <strain evidence="1">LS1R49</strain>
    </source>
</reference>
<dbReference type="EMBL" id="JAOZEW010000001">
    <property type="protein sequence ID" value="MCV9926290.1"/>
    <property type="molecule type" value="Genomic_DNA"/>
</dbReference>
<comment type="caution">
    <text evidence="1">The sequence shown here is derived from an EMBL/GenBank/DDBJ whole genome shotgun (WGS) entry which is preliminary data.</text>
</comment>
<sequence>MRGTNSENIVSKINSSVFFKEFTFSKNDFKELDTNQQLEFADNVVWLDDLFFIFQIKERENGASSDEKWFDSKIKNKAVKQIKSTLKYISKYPEIFIENVKGHKLDITKAKANTNVKKIIIYSTNEDFPEELRNQKFYESKDVSLIHLFHSEDYYWICKYLITPTEINEYLNFRENLFRFDKLSSSVLPEQYFLAHFLETPEADHFDARYIDNLKNNDIKIQEFNISDLIENFNKNIKLINHQTEYYPIIQEIAKLNRSELIEFKKRLSLSIEKSESEELITPYRIYLPRTDCGFVFIPLHSSRSVHWQNALSNYTMAHKYDAKAKKCIGLVIFRDEKQLDYFELFWQYIEDDWQFDAEIEKLLKENFPFRVVKTKMVNNRYKM</sequence>
<accession>A0A9X3BWY0</accession>
<name>A0A9X3BWY0_9FLAO</name>
<protein>
    <submittedName>
        <fullName evidence="1">Uncharacterized protein</fullName>
    </submittedName>
</protein>
<dbReference type="RefSeq" id="WP_264204490.1">
    <property type="nucleotide sequence ID" value="NZ_JAOZEW010000001.1"/>
</dbReference>
<dbReference type="AlphaFoldDB" id="A0A9X3BWY0"/>
<evidence type="ECO:0000313" key="2">
    <source>
        <dbReference type="Proteomes" id="UP001151079"/>
    </source>
</evidence>
<dbReference type="Proteomes" id="UP001151079">
    <property type="component" value="Unassembled WGS sequence"/>
</dbReference>
<keyword evidence="2" id="KW-1185">Reference proteome</keyword>
<organism evidence="1 2">
    <name type="scientific">Flavobacterium shii</name>
    <dbReference type="NCBI Taxonomy" id="2987687"/>
    <lineage>
        <taxon>Bacteria</taxon>
        <taxon>Pseudomonadati</taxon>
        <taxon>Bacteroidota</taxon>
        <taxon>Flavobacteriia</taxon>
        <taxon>Flavobacteriales</taxon>
        <taxon>Flavobacteriaceae</taxon>
        <taxon>Flavobacterium</taxon>
    </lineage>
</organism>
<proteinExistence type="predicted"/>
<gene>
    <name evidence="1" type="ORF">OIU83_01390</name>
</gene>
<evidence type="ECO:0000313" key="1">
    <source>
        <dbReference type="EMBL" id="MCV9926290.1"/>
    </source>
</evidence>